<feature type="region of interest" description="Disordered" evidence="1">
    <location>
        <begin position="1"/>
        <end position="26"/>
    </location>
</feature>
<evidence type="ECO:0000313" key="3">
    <source>
        <dbReference type="Proteomes" id="UP000499080"/>
    </source>
</evidence>
<comment type="caution">
    <text evidence="2">The sequence shown here is derived from an EMBL/GenBank/DDBJ whole genome shotgun (WGS) entry which is preliminary data.</text>
</comment>
<feature type="compositionally biased region" description="Basic residues" evidence="1">
    <location>
        <begin position="1"/>
        <end position="10"/>
    </location>
</feature>
<dbReference type="EMBL" id="BGPR01003955">
    <property type="protein sequence ID" value="GBM94291.1"/>
    <property type="molecule type" value="Genomic_DNA"/>
</dbReference>
<feature type="compositionally biased region" description="Basic and acidic residues" evidence="1">
    <location>
        <begin position="11"/>
        <end position="20"/>
    </location>
</feature>
<accession>A0A4Y2JVE2</accession>
<reference evidence="2 3" key="1">
    <citation type="journal article" date="2019" name="Sci. Rep.">
        <title>Orb-weaving spider Araneus ventricosus genome elucidates the spidroin gene catalogue.</title>
        <authorList>
            <person name="Kono N."/>
            <person name="Nakamura H."/>
            <person name="Ohtoshi R."/>
            <person name="Moran D.A.P."/>
            <person name="Shinohara A."/>
            <person name="Yoshida Y."/>
            <person name="Fujiwara M."/>
            <person name="Mori M."/>
            <person name="Tomita M."/>
            <person name="Arakawa K."/>
        </authorList>
    </citation>
    <scope>NUCLEOTIDE SEQUENCE [LARGE SCALE GENOMIC DNA]</scope>
</reference>
<dbReference type="AlphaFoldDB" id="A0A4Y2JVE2"/>
<evidence type="ECO:0000256" key="1">
    <source>
        <dbReference type="SAM" id="MobiDB-lite"/>
    </source>
</evidence>
<evidence type="ECO:0000313" key="2">
    <source>
        <dbReference type="EMBL" id="GBM94291.1"/>
    </source>
</evidence>
<proteinExistence type="predicted"/>
<dbReference type="Proteomes" id="UP000499080">
    <property type="component" value="Unassembled WGS sequence"/>
</dbReference>
<protein>
    <submittedName>
        <fullName evidence="2">Uncharacterized protein</fullName>
    </submittedName>
</protein>
<organism evidence="2 3">
    <name type="scientific">Araneus ventricosus</name>
    <name type="common">Orbweaver spider</name>
    <name type="synonym">Epeira ventricosa</name>
    <dbReference type="NCBI Taxonomy" id="182803"/>
    <lineage>
        <taxon>Eukaryota</taxon>
        <taxon>Metazoa</taxon>
        <taxon>Ecdysozoa</taxon>
        <taxon>Arthropoda</taxon>
        <taxon>Chelicerata</taxon>
        <taxon>Arachnida</taxon>
        <taxon>Araneae</taxon>
        <taxon>Araneomorphae</taxon>
        <taxon>Entelegynae</taxon>
        <taxon>Araneoidea</taxon>
        <taxon>Araneidae</taxon>
        <taxon>Araneus</taxon>
    </lineage>
</organism>
<sequence>MSSRQKRSVRKKEMTQKRTDTASNRSLEARRRKWELDGNELLHSSCVHYRQDDILNFFPRQTHGKLNDGFLCFFFVNLCPLLHPSSSMTGFFLPRFFSLSLVAG</sequence>
<keyword evidence="3" id="KW-1185">Reference proteome</keyword>
<name>A0A4Y2JVE2_ARAVE</name>
<gene>
    <name evidence="2" type="ORF">AVEN_39983_1</name>
</gene>